<feature type="compositionally biased region" description="Acidic residues" evidence="8">
    <location>
        <begin position="219"/>
        <end position="240"/>
    </location>
</feature>
<dbReference type="PANTHER" id="PTHR17039">
    <property type="entry name" value="U3 SMALL NUCLEOLAR RIBONUCLEOPROTEIN PROTEIN MPP10"/>
    <property type="match status" value="1"/>
</dbReference>
<feature type="compositionally biased region" description="Basic and acidic residues" evidence="8">
    <location>
        <begin position="324"/>
        <end position="339"/>
    </location>
</feature>
<dbReference type="EMBL" id="LR006256">
    <property type="protein sequence ID" value="SVE75875.1"/>
    <property type="molecule type" value="mRNA"/>
</dbReference>
<evidence type="ECO:0000256" key="4">
    <source>
        <dbReference type="ARBA" id="ARBA00023242"/>
    </source>
</evidence>
<evidence type="ECO:0000313" key="9">
    <source>
        <dbReference type="EMBL" id="SVE75875.1"/>
    </source>
</evidence>
<dbReference type="GO" id="GO:0006364">
    <property type="term" value="P:rRNA processing"/>
    <property type="evidence" value="ECO:0007669"/>
    <property type="project" value="UniProtKB-KW"/>
</dbReference>
<evidence type="ECO:0000256" key="8">
    <source>
        <dbReference type="SAM" id="MobiDB-lite"/>
    </source>
</evidence>
<name>A0A4Y7M8B2_9CRUS</name>
<feature type="region of interest" description="Disordered" evidence="8">
    <location>
        <begin position="115"/>
        <end position="134"/>
    </location>
</feature>
<reference evidence="9" key="1">
    <citation type="submission" date="2018-08" db="EMBL/GenBank/DDBJ databases">
        <authorList>
            <person name="Cornetti L."/>
        </authorList>
    </citation>
    <scope>NUCLEOTIDE SEQUENCE</scope>
    <source>
        <strain evidence="9">PT-GA-1</strain>
    </source>
</reference>
<feature type="compositionally biased region" description="Basic residues" evidence="8">
    <location>
        <begin position="562"/>
        <end position="574"/>
    </location>
</feature>
<comment type="function">
    <text evidence="7">Involved in nucleolar processing of pre-18S ribosomal RNA.</text>
</comment>
<evidence type="ECO:0000256" key="7">
    <source>
        <dbReference type="PIRNR" id="PIRNR017300"/>
    </source>
</evidence>
<dbReference type="PIRSF" id="PIRSF017300">
    <property type="entry name" value="snoRNP_Mpp10"/>
    <property type="match status" value="1"/>
</dbReference>
<evidence type="ECO:0000256" key="5">
    <source>
        <dbReference type="ARBA" id="ARBA00023274"/>
    </source>
</evidence>
<evidence type="ECO:0000256" key="1">
    <source>
        <dbReference type="ARBA" id="ARBA00004604"/>
    </source>
</evidence>
<dbReference type="Pfam" id="PF04006">
    <property type="entry name" value="Mpp10"/>
    <property type="match status" value="1"/>
</dbReference>
<dbReference type="AlphaFoldDB" id="A0A4Y7M8B2"/>
<feature type="compositionally biased region" description="Acidic residues" evidence="8">
    <location>
        <begin position="279"/>
        <end position="295"/>
    </location>
</feature>
<dbReference type="GO" id="GO:0005732">
    <property type="term" value="C:sno(s)RNA-containing ribonucleoprotein complex"/>
    <property type="evidence" value="ECO:0007669"/>
    <property type="project" value="UniProtKB-UniRule"/>
</dbReference>
<feature type="compositionally biased region" description="Basic and acidic residues" evidence="8">
    <location>
        <begin position="259"/>
        <end position="278"/>
    </location>
</feature>
<evidence type="ECO:0000256" key="2">
    <source>
        <dbReference type="ARBA" id="ARBA00022517"/>
    </source>
</evidence>
<comment type="subcellular location">
    <subcellularLocation>
        <location evidence="1 7">Nucleus</location>
        <location evidence="1 7">Nucleolus</location>
    </subcellularLocation>
</comment>
<sequence length="708" mass="81152">MAAHRESLVDRVLNEFIAVTAKPESFLSVQTAANTKFKAITKDLYDSVNRNFTLPGITSSLPELYTDGFDEEQIWQQLELHSEPCFKILMKNVAKLLSGKDQKLTFYKVEVQAEGVGEEENEVEKEEDKDSIASDLSFELPADTDDDGSEHDDSDVDETDDLKFDEYKILDEEREERPEKNREQSMGKIRKTEVDDQFFKVGEMEKFLEKEEAEKPQVDDEDAESVDYFEDFSTDDEENDPAVKAKYKDFFRGAVPDGNQERDIDDDGKNEILERGEAGEEEMDDGEQEYDDDAEPREKRVKFDLNGSDSSEESGSETSNHNLRKADGKSSYEQRQERLKAKIQELEDEAVAPKPWQLMGETKAELRPDNALLEEDLFFDHTTRQAPVITEETTKTLEEIIRQRIKDQAFDDVERKVKPVYDPTEYKKKLVLDQEKSKYSLAEIYEQEFLKHQEIQKAEAKSSSLADASNDEPSEDQNRAALRKRMINVFAKLDALCNFNYTPRAAEPDVKIVNNMPSIVMEEIAPVTVSDANLLAPQEVQDPTRGVLKGTTEKEKTDRLRERRKKKSAQRVRHKERERTEKAVDKANPGLGNKHAKARVLQNLQKAEKEGTVSLIKDNRTKAPKSSTAFFRQLQEDVSASVDAVRQSKQKSSLKNKRTTAAFSNLFFWCTPSDIDQSSMLLVLRLFLFSLSPGHESKCWMFSKVFDY</sequence>
<feature type="region of interest" description="Disordered" evidence="8">
    <location>
        <begin position="139"/>
        <end position="339"/>
    </location>
</feature>
<feature type="compositionally biased region" description="Acidic residues" evidence="8">
    <location>
        <begin position="142"/>
        <end position="160"/>
    </location>
</feature>
<keyword evidence="2 7" id="KW-0690">Ribosome biogenesis</keyword>
<feature type="region of interest" description="Disordered" evidence="8">
    <location>
        <begin position="546"/>
        <end position="592"/>
    </location>
</feature>
<feature type="compositionally biased region" description="Basic and acidic residues" evidence="8">
    <location>
        <begin position="161"/>
        <end position="218"/>
    </location>
</feature>
<gene>
    <name evidence="9" type="primary">EOG090X09DZ</name>
</gene>
<dbReference type="InterPro" id="IPR012173">
    <property type="entry name" value="Mpp10"/>
</dbReference>
<comment type="similarity">
    <text evidence="6 7">Belongs to the MPP10 family.</text>
</comment>
<accession>A0A4Y7M8B2</accession>
<dbReference type="PANTHER" id="PTHR17039:SF0">
    <property type="entry name" value="U3 SMALL NUCLEOLAR RIBONUCLEOPROTEIN PROTEIN MPP10"/>
    <property type="match status" value="1"/>
</dbReference>
<keyword evidence="5 7" id="KW-0687">Ribonucleoprotein</keyword>
<proteinExistence type="evidence at transcript level"/>
<keyword evidence="4 7" id="KW-0539">Nucleus</keyword>
<dbReference type="GO" id="GO:0034457">
    <property type="term" value="C:Mpp10 complex"/>
    <property type="evidence" value="ECO:0007669"/>
    <property type="project" value="UniProtKB-UniRule"/>
</dbReference>
<keyword evidence="3 7" id="KW-0698">rRNA processing</keyword>
<feature type="compositionally biased region" description="Acidic residues" evidence="8">
    <location>
        <begin position="116"/>
        <end position="125"/>
    </location>
</feature>
<protein>
    <recommendedName>
        <fullName evidence="7">U3 small nucleolar ribonucleoprotein protein MPP10</fullName>
    </recommendedName>
</protein>
<feature type="compositionally biased region" description="Basic and acidic residues" evidence="8">
    <location>
        <begin position="575"/>
        <end position="585"/>
    </location>
</feature>
<feature type="compositionally biased region" description="Basic and acidic residues" evidence="8">
    <location>
        <begin position="551"/>
        <end position="561"/>
    </location>
</feature>
<evidence type="ECO:0000256" key="6">
    <source>
        <dbReference type="ARBA" id="ARBA00029455"/>
    </source>
</evidence>
<organism evidence="9">
    <name type="scientific">Daphnia hispanica</name>
    <dbReference type="NCBI Taxonomy" id="575233"/>
    <lineage>
        <taxon>Eukaryota</taxon>
        <taxon>Metazoa</taxon>
        <taxon>Ecdysozoa</taxon>
        <taxon>Arthropoda</taxon>
        <taxon>Crustacea</taxon>
        <taxon>Branchiopoda</taxon>
        <taxon>Diplostraca</taxon>
        <taxon>Cladocera</taxon>
        <taxon>Anomopoda</taxon>
        <taxon>Daphniidae</taxon>
        <taxon>Daphnia</taxon>
    </lineage>
</organism>
<evidence type="ECO:0000256" key="3">
    <source>
        <dbReference type="ARBA" id="ARBA00022552"/>
    </source>
</evidence>
<feature type="compositionally biased region" description="Basic and acidic residues" evidence="8">
    <location>
        <begin position="241"/>
        <end position="251"/>
    </location>
</feature>
<dbReference type="GO" id="GO:0032040">
    <property type="term" value="C:small-subunit processome"/>
    <property type="evidence" value="ECO:0007669"/>
    <property type="project" value="TreeGrafter"/>
</dbReference>